<keyword evidence="3" id="KW-0862">Zinc</keyword>
<evidence type="ECO:0000256" key="2">
    <source>
        <dbReference type="ARBA" id="ARBA00022771"/>
    </source>
</evidence>
<dbReference type="InterPro" id="IPR006612">
    <property type="entry name" value="THAP_Znf"/>
</dbReference>
<accession>R7T3P8</accession>
<keyword evidence="9" id="KW-1185">Reference proteome</keyword>
<evidence type="ECO:0000313" key="9">
    <source>
        <dbReference type="Proteomes" id="UP000014760"/>
    </source>
</evidence>
<evidence type="ECO:0000256" key="4">
    <source>
        <dbReference type="ARBA" id="ARBA00023125"/>
    </source>
</evidence>
<dbReference type="STRING" id="283909.R7T3P8"/>
<dbReference type="SMART" id="SM00692">
    <property type="entry name" value="DM3"/>
    <property type="match status" value="1"/>
</dbReference>
<dbReference type="EMBL" id="AMQN01034363">
    <property type="status" value="NOT_ANNOTATED_CDS"/>
    <property type="molecule type" value="Genomic_DNA"/>
</dbReference>
<dbReference type="Proteomes" id="UP000014760">
    <property type="component" value="Unassembled WGS sequence"/>
</dbReference>
<protein>
    <recommendedName>
        <fullName evidence="6">THAP-type domain-containing protein</fullName>
    </recommendedName>
</protein>
<dbReference type="GO" id="GO:0008270">
    <property type="term" value="F:zinc ion binding"/>
    <property type="evidence" value="ECO:0007669"/>
    <property type="project" value="UniProtKB-KW"/>
</dbReference>
<dbReference type="PANTHER" id="PTHR31751">
    <property type="entry name" value="SI:CH211-108C17.2-RELATED-RELATED"/>
    <property type="match status" value="1"/>
</dbReference>
<dbReference type="PANTHER" id="PTHR31751:SF42">
    <property type="entry name" value="PROTEIN CBG10204"/>
    <property type="match status" value="1"/>
</dbReference>
<evidence type="ECO:0000259" key="6">
    <source>
        <dbReference type="PROSITE" id="PS50950"/>
    </source>
</evidence>
<feature type="domain" description="THAP-type" evidence="6">
    <location>
        <begin position="1"/>
        <end position="92"/>
    </location>
</feature>
<keyword evidence="2 5" id="KW-0863">Zinc-finger</keyword>
<organism evidence="7">
    <name type="scientific">Capitella teleta</name>
    <name type="common">Polychaete worm</name>
    <dbReference type="NCBI Taxonomy" id="283909"/>
    <lineage>
        <taxon>Eukaryota</taxon>
        <taxon>Metazoa</taxon>
        <taxon>Spiralia</taxon>
        <taxon>Lophotrochozoa</taxon>
        <taxon>Annelida</taxon>
        <taxon>Polychaeta</taxon>
        <taxon>Sedentaria</taxon>
        <taxon>Scolecida</taxon>
        <taxon>Capitellidae</taxon>
        <taxon>Capitella</taxon>
    </lineage>
</organism>
<dbReference type="SMART" id="SM00980">
    <property type="entry name" value="THAP"/>
    <property type="match status" value="1"/>
</dbReference>
<sequence>MPNRCVVGRCSRVSTDEVSLYFWPRDEAQAKLWDRFVRCYRRDWRGGKAGKSVVCSYHFEDKWFDPSQLMQKQLGFRKRALDLLPGATPTIYSKENCSATAPDTWGSPPLKKRRGAFEKRQHQRILDDIFPESEVPDQTVPDVQLQSQTPLSSLTAINLVYQCEIEIEAVVTDRHKQIAKWLREEKGNVTHYTDIWHCAKGNRKKWEAAAKLKGCTEIGPWIRSATNHLYWCTVSTPGLDEASKAMRKAKWLSISNHMVNQHTGHGEPFTKCAHRRLRRADRKKAWIDP</sequence>
<dbReference type="GO" id="GO:0003677">
    <property type="term" value="F:DNA binding"/>
    <property type="evidence" value="ECO:0007669"/>
    <property type="project" value="UniProtKB-UniRule"/>
</dbReference>
<evidence type="ECO:0000256" key="5">
    <source>
        <dbReference type="PROSITE-ProRule" id="PRU00309"/>
    </source>
</evidence>
<gene>
    <name evidence="7" type="ORF">CAPTEDRAFT_185718</name>
</gene>
<feature type="non-terminal residue" evidence="7">
    <location>
        <position position="289"/>
    </location>
</feature>
<dbReference type="Pfam" id="PF05485">
    <property type="entry name" value="THAP"/>
    <property type="match status" value="1"/>
</dbReference>
<keyword evidence="1" id="KW-0479">Metal-binding</keyword>
<evidence type="ECO:0000256" key="3">
    <source>
        <dbReference type="ARBA" id="ARBA00022833"/>
    </source>
</evidence>
<proteinExistence type="predicted"/>
<keyword evidence="4 5" id="KW-0238">DNA-binding</keyword>
<dbReference type="SUPFAM" id="SSF57716">
    <property type="entry name" value="Glucocorticoid receptor-like (DNA-binding domain)"/>
    <property type="match status" value="1"/>
</dbReference>
<evidence type="ECO:0000256" key="1">
    <source>
        <dbReference type="ARBA" id="ARBA00022723"/>
    </source>
</evidence>
<evidence type="ECO:0000313" key="8">
    <source>
        <dbReference type="EnsemblMetazoa" id="CapteP185718"/>
    </source>
</evidence>
<dbReference type="AlphaFoldDB" id="R7T3P8"/>
<reference evidence="7 9" key="2">
    <citation type="journal article" date="2013" name="Nature">
        <title>Insights into bilaterian evolution from three spiralian genomes.</title>
        <authorList>
            <person name="Simakov O."/>
            <person name="Marletaz F."/>
            <person name="Cho S.J."/>
            <person name="Edsinger-Gonzales E."/>
            <person name="Havlak P."/>
            <person name="Hellsten U."/>
            <person name="Kuo D.H."/>
            <person name="Larsson T."/>
            <person name="Lv J."/>
            <person name="Arendt D."/>
            <person name="Savage R."/>
            <person name="Osoegawa K."/>
            <person name="de Jong P."/>
            <person name="Grimwood J."/>
            <person name="Chapman J.A."/>
            <person name="Shapiro H."/>
            <person name="Aerts A."/>
            <person name="Otillar R.P."/>
            <person name="Terry A.Y."/>
            <person name="Boore J.L."/>
            <person name="Grigoriev I.V."/>
            <person name="Lindberg D.R."/>
            <person name="Seaver E.C."/>
            <person name="Weisblat D.A."/>
            <person name="Putnam N.H."/>
            <person name="Rokhsar D.S."/>
        </authorList>
    </citation>
    <scope>NUCLEOTIDE SEQUENCE</scope>
    <source>
        <strain evidence="7 9">I ESC-2004</strain>
    </source>
</reference>
<evidence type="ECO:0000313" key="7">
    <source>
        <dbReference type="EMBL" id="ELT87271.1"/>
    </source>
</evidence>
<dbReference type="PROSITE" id="PS50950">
    <property type="entry name" value="ZF_THAP"/>
    <property type="match status" value="1"/>
</dbReference>
<dbReference type="HOGENOM" id="CLU_937670_0_0_1"/>
<dbReference type="EnsemblMetazoa" id="CapteT185718">
    <property type="protein sequence ID" value="CapteP185718"/>
    <property type="gene ID" value="CapteG185718"/>
</dbReference>
<reference evidence="9" key="1">
    <citation type="submission" date="2012-12" db="EMBL/GenBank/DDBJ databases">
        <authorList>
            <person name="Hellsten U."/>
            <person name="Grimwood J."/>
            <person name="Chapman J.A."/>
            <person name="Shapiro H."/>
            <person name="Aerts A."/>
            <person name="Otillar R.P."/>
            <person name="Terry A.Y."/>
            <person name="Boore J.L."/>
            <person name="Simakov O."/>
            <person name="Marletaz F."/>
            <person name="Cho S.-J."/>
            <person name="Edsinger-Gonzales E."/>
            <person name="Havlak P."/>
            <person name="Kuo D.-H."/>
            <person name="Larsson T."/>
            <person name="Lv J."/>
            <person name="Arendt D."/>
            <person name="Savage R."/>
            <person name="Osoegawa K."/>
            <person name="de Jong P."/>
            <person name="Lindberg D.R."/>
            <person name="Seaver E.C."/>
            <person name="Weisblat D.A."/>
            <person name="Putnam N.H."/>
            <person name="Grigoriev I.V."/>
            <person name="Rokhsar D.S."/>
        </authorList>
    </citation>
    <scope>NUCLEOTIDE SEQUENCE</scope>
    <source>
        <strain evidence="9">I ESC-2004</strain>
    </source>
</reference>
<reference evidence="8" key="3">
    <citation type="submission" date="2015-06" db="UniProtKB">
        <authorList>
            <consortium name="EnsemblMetazoa"/>
        </authorList>
    </citation>
    <scope>IDENTIFICATION</scope>
</reference>
<name>R7T3P8_CAPTE</name>
<dbReference type="EMBL" id="KB312402">
    <property type="protein sequence ID" value="ELT87271.1"/>
    <property type="molecule type" value="Genomic_DNA"/>
</dbReference>
<dbReference type="OMA" id="AGCTATH"/>
<dbReference type="OrthoDB" id="7312725at2759"/>